<dbReference type="PANTHER" id="PTHR33480">
    <property type="entry name" value="SET DOMAIN-CONTAINING PROTEIN-RELATED"/>
    <property type="match status" value="1"/>
</dbReference>
<dbReference type="Proteomes" id="UP000007110">
    <property type="component" value="Unassembled WGS sequence"/>
</dbReference>
<feature type="compositionally biased region" description="Basic and acidic residues" evidence="1">
    <location>
        <begin position="1"/>
        <end position="10"/>
    </location>
</feature>
<feature type="region of interest" description="Disordered" evidence="1">
    <location>
        <begin position="70"/>
        <end position="430"/>
    </location>
</feature>
<dbReference type="AlphaFoldDB" id="A0A7M7SUS1"/>
<accession>A0A7M7SUS1</accession>
<protein>
    <submittedName>
        <fullName evidence="2">Uncharacterized protein</fullName>
    </submittedName>
</protein>
<dbReference type="PANTHER" id="PTHR33480:SF1">
    <property type="entry name" value="TYR RECOMBINASE DOMAIN-CONTAINING PROTEIN"/>
    <property type="match status" value="1"/>
</dbReference>
<sequence length="1217" mass="138557">EGEMEVHQQEGETEDPATPTSIIQNSINSTKDPFDIDPINLQNTVDPNDPIDLNIQKYGYGETEGHLHEREILGHQQEGEMEVHQQEGETEGHQQEGQTQGHEQERRTLGHQQGEDIHIYQRGKTQVHQQEGETLGHQQGGDTHVHQKGVTEDHQQERGTQIHQQGETQVHQKGVTEDHQQERGTQIHQQGETQVHQQERETLGHQQGGDTHVHQQGETHVHQQGGDTHVHQQEGETEGHQHERETQVNQQEIGTLGHQQERGTQIHQHRETQQERGTLGHQQEGEMQINQQEGQTQGHEQERGTIGHQQGGDIHFHQQEGETQVHQQERGTPGLQQGETQGHQPVEGEFKGLEQSEHPQNCVSPSSCSSDEEEQYTRPRRFIYPNLSKSSSELQNHFDSDESDLDPTYRPEEGSNEEYSSDDEATLEIHPRNVQVRKRPSSVISTPDEKPTKIYKQCLPGSFSGPELPHQKTNDNMETTHKHEDKKTRYKKPSRPCPFCNKACGEKLSRHICLVHKDKEQVKSAMQLPKRERDKVFSKFRKEGIYQVNRERMKDDNPIYEREKLPKSGNDDNLKMCSNCKGFYSSHFFWHHRKVCQGDICTPSEGVPVNLMEGKDPVYQKHPDFVTDILSRFQNDDVGNTCRTDKVIVNVGHRLWTKHRSKKDKKLEVRKSVMADMRRLATLYTEFKKKHEVHGTADLTMGHAGDMFSREHFESLTEAIQTLTYDETEGKLKPGLKLCLYFVLKKASKITKASFLVSRLDEDASEIDKFVEILDLNQNLIFGDAHYEIQKNRQVRLRKPAELPLEADIEALKTYTQKKVTEIISDEFLVWDSHTFVELRDLTCSRLTLWNARRGGEPSRLTTEEWRDAEEGVWMQKDKIHEVKNPAHQELLSQLKICYQTGKGTNRLVPVLFPRDTVKPVQLLCDQEIRHTAGIRPDNKYIFACTQMSHDHVGGWHALKNVSDNISLSSNVTVNATKNRHRVSTIYASLDLPDADLELFYRHMGHSSTINQTIYQTPLAIQEITRVGSHLHHIDIGGMRARKESEASDDDGCSSAPATSKDGCSTARVNSKHDDSTLTVTSEDGSSTTPATSKDGCSTARVNSEHGNSTLTVTSEDGSSTTPATSKDGCSTATLTSGDRSSARRYNRWSKQGSKQCKQYFSAAIKQGEPLPGRKACTTFLQRHQITMEWQAVRNKVMNERNKAKKNFDDRERSFLN</sequence>
<dbReference type="InParanoid" id="A0A7M7SUS1"/>
<feature type="compositionally biased region" description="Basic and acidic residues" evidence="1">
    <location>
        <begin position="70"/>
        <end position="94"/>
    </location>
</feature>
<feature type="compositionally biased region" description="Basic and acidic residues" evidence="1">
    <location>
        <begin position="102"/>
        <end position="119"/>
    </location>
</feature>
<dbReference type="OrthoDB" id="10066064at2759"/>
<dbReference type="KEGG" id="spu:115920674"/>
<feature type="compositionally biased region" description="Basic and acidic residues" evidence="1">
    <location>
        <begin position="469"/>
        <end position="487"/>
    </location>
</feature>
<feature type="compositionally biased region" description="Polar residues" evidence="1">
    <location>
        <begin position="1077"/>
        <end position="1140"/>
    </location>
</feature>
<feature type="compositionally biased region" description="Basic and acidic residues" evidence="1">
    <location>
        <begin position="211"/>
        <end position="221"/>
    </location>
</feature>
<feature type="compositionally biased region" description="Acidic residues" evidence="1">
    <location>
        <begin position="414"/>
        <end position="426"/>
    </location>
</feature>
<dbReference type="GeneID" id="115920674"/>
<feature type="compositionally biased region" description="Polar residues" evidence="1">
    <location>
        <begin position="18"/>
        <end position="31"/>
    </location>
</feature>
<feature type="compositionally biased region" description="Polar residues" evidence="1">
    <location>
        <begin position="334"/>
        <end position="343"/>
    </location>
</feature>
<feature type="region of interest" description="Disordered" evidence="1">
    <location>
        <begin position="1040"/>
        <end position="1149"/>
    </location>
</feature>
<name>A0A7M7SUS1_STRPU</name>
<feature type="region of interest" description="Disordered" evidence="1">
    <location>
        <begin position="1"/>
        <end position="50"/>
    </location>
</feature>
<feature type="compositionally biased region" description="Polar residues" evidence="1">
    <location>
        <begin position="183"/>
        <end position="196"/>
    </location>
</feature>
<reference evidence="2" key="2">
    <citation type="submission" date="2021-01" db="UniProtKB">
        <authorList>
            <consortium name="EnsemblMetazoa"/>
        </authorList>
    </citation>
    <scope>IDENTIFICATION</scope>
</reference>
<dbReference type="EnsemblMetazoa" id="XM_030977057">
    <property type="protein sequence ID" value="XP_030832917"/>
    <property type="gene ID" value="LOC115920674"/>
</dbReference>
<evidence type="ECO:0000313" key="2">
    <source>
        <dbReference type="EnsemblMetazoa" id="XP_030832917"/>
    </source>
</evidence>
<feature type="compositionally biased region" description="Basic and acidic residues" evidence="1">
    <location>
        <begin position="143"/>
        <end position="157"/>
    </location>
</feature>
<feature type="compositionally biased region" description="Polar residues" evidence="1">
    <location>
        <begin position="387"/>
        <end position="397"/>
    </location>
</feature>
<proteinExistence type="predicted"/>
<feature type="compositionally biased region" description="Polar residues" evidence="1">
    <location>
        <begin position="158"/>
        <end position="171"/>
    </location>
</feature>
<evidence type="ECO:0000256" key="1">
    <source>
        <dbReference type="SAM" id="MobiDB-lite"/>
    </source>
</evidence>
<evidence type="ECO:0000313" key="3">
    <source>
        <dbReference type="Proteomes" id="UP000007110"/>
    </source>
</evidence>
<organism evidence="2 3">
    <name type="scientific">Strongylocentrotus purpuratus</name>
    <name type="common">Purple sea urchin</name>
    <dbReference type="NCBI Taxonomy" id="7668"/>
    <lineage>
        <taxon>Eukaryota</taxon>
        <taxon>Metazoa</taxon>
        <taxon>Echinodermata</taxon>
        <taxon>Eleutherozoa</taxon>
        <taxon>Echinozoa</taxon>
        <taxon>Echinoidea</taxon>
        <taxon>Euechinoidea</taxon>
        <taxon>Echinacea</taxon>
        <taxon>Camarodonta</taxon>
        <taxon>Echinidea</taxon>
        <taxon>Strongylocentrotidae</taxon>
        <taxon>Strongylocentrotus</taxon>
    </lineage>
</organism>
<feature type="region of interest" description="Disordered" evidence="1">
    <location>
        <begin position="460"/>
        <end position="491"/>
    </location>
</feature>
<feature type="compositionally biased region" description="Polar residues" evidence="1">
    <location>
        <begin position="358"/>
        <end position="369"/>
    </location>
</feature>
<feature type="compositionally biased region" description="Basic and acidic residues" evidence="1">
    <location>
        <begin position="228"/>
        <end position="246"/>
    </location>
</feature>
<dbReference type="RefSeq" id="XP_030832917.1">
    <property type="nucleotide sequence ID" value="XM_030977057.1"/>
</dbReference>
<feature type="compositionally biased region" description="Basic and acidic residues" evidence="1">
    <location>
        <begin position="346"/>
        <end position="357"/>
    </location>
</feature>
<reference evidence="3" key="1">
    <citation type="submission" date="2015-02" db="EMBL/GenBank/DDBJ databases">
        <title>Genome sequencing for Strongylocentrotus purpuratus.</title>
        <authorList>
            <person name="Murali S."/>
            <person name="Liu Y."/>
            <person name="Vee V."/>
            <person name="English A."/>
            <person name="Wang M."/>
            <person name="Skinner E."/>
            <person name="Han Y."/>
            <person name="Muzny D.M."/>
            <person name="Worley K.C."/>
            <person name="Gibbs R.A."/>
        </authorList>
    </citation>
    <scope>NUCLEOTIDE SEQUENCE</scope>
</reference>
<keyword evidence="3" id="KW-1185">Reference proteome</keyword>